<dbReference type="AlphaFoldDB" id="A0A6C0EYA1"/>
<accession>A0A6C0EYA1</accession>
<protein>
    <submittedName>
        <fullName evidence="1">Uncharacterized protein</fullName>
    </submittedName>
</protein>
<reference evidence="1" key="1">
    <citation type="journal article" date="2020" name="Nature">
        <title>Giant virus diversity and host interactions through global metagenomics.</title>
        <authorList>
            <person name="Schulz F."/>
            <person name="Roux S."/>
            <person name="Paez-Espino D."/>
            <person name="Jungbluth S."/>
            <person name="Walsh D.A."/>
            <person name="Denef V.J."/>
            <person name="McMahon K.D."/>
            <person name="Konstantinidis K.T."/>
            <person name="Eloe-Fadrosh E.A."/>
            <person name="Kyrpides N.C."/>
            <person name="Woyke T."/>
        </authorList>
    </citation>
    <scope>NUCLEOTIDE SEQUENCE</scope>
    <source>
        <strain evidence="1">GVMAG-M-3300009161-52</strain>
    </source>
</reference>
<sequence length="69" mass="7777">MGKIINKKQDLEAGFRKSRAQIPDGKHLIFPVGYKGARGAEALVEGFRKSRAQIPDGKHLIFPFIKFPR</sequence>
<evidence type="ECO:0000313" key="1">
    <source>
        <dbReference type="EMBL" id="QHT34107.1"/>
    </source>
</evidence>
<dbReference type="EMBL" id="MN738986">
    <property type="protein sequence ID" value="QHT34107.1"/>
    <property type="molecule type" value="Genomic_DNA"/>
</dbReference>
<name>A0A6C0EYA1_9ZZZZ</name>
<organism evidence="1">
    <name type="scientific">viral metagenome</name>
    <dbReference type="NCBI Taxonomy" id="1070528"/>
    <lineage>
        <taxon>unclassified sequences</taxon>
        <taxon>metagenomes</taxon>
        <taxon>organismal metagenomes</taxon>
    </lineage>
</organism>
<proteinExistence type="predicted"/>